<dbReference type="EMBL" id="JACWLN010000001">
    <property type="protein sequence ID" value="MBD1259712.1"/>
    <property type="molecule type" value="Genomic_DNA"/>
</dbReference>
<dbReference type="Proteomes" id="UP000651837">
    <property type="component" value="Unassembled WGS sequence"/>
</dbReference>
<sequence>MKTSPIKRSKALMPVSRDHHHGLLLCYKLRTGFSKDIAPERMKRYTDWFFKTHLIPHFEVEEKYIFPILGNQNELVKRAIAEHCALVGLFESSHDIELSLHHIEETLKQHIRFEERELFNAIEKVATQAQLALVAEFHKDEDFVDNQDDPFWE</sequence>
<gene>
    <name evidence="2" type="ORF">HZY62_03870</name>
</gene>
<comment type="caution">
    <text evidence="2">The sequence shown here is derived from an EMBL/GenBank/DDBJ whole genome shotgun (WGS) entry which is preliminary data.</text>
</comment>
<reference evidence="2 3" key="1">
    <citation type="submission" date="2020-07" db="EMBL/GenBank/DDBJ databases">
        <title>The draft genome sequence of Maribacter polysiphoniae KCTC 22021.</title>
        <authorList>
            <person name="Mu L."/>
        </authorList>
    </citation>
    <scope>NUCLEOTIDE SEQUENCE [LARGE SCALE GENOMIC DNA]</scope>
    <source>
        <strain evidence="2 3">KCTC 22021</strain>
    </source>
</reference>
<dbReference type="Gene3D" id="1.20.120.520">
    <property type="entry name" value="nmb1532 protein domain like"/>
    <property type="match status" value="1"/>
</dbReference>
<dbReference type="RefSeq" id="WP_109651011.1">
    <property type="nucleotide sequence ID" value="NZ_CAJQNU010000061.1"/>
</dbReference>
<keyword evidence="3" id="KW-1185">Reference proteome</keyword>
<evidence type="ECO:0000313" key="2">
    <source>
        <dbReference type="EMBL" id="MBD1259712.1"/>
    </source>
</evidence>
<evidence type="ECO:0000259" key="1">
    <source>
        <dbReference type="Pfam" id="PF01814"/>
    </source>
</evidence>
<proteinExistence type="predicted"/>
<organism evidence="2 3">
    <name type="scientific">Maribacter polysiphoniae</name>
    <dbReference type="NCBI Taxonomy" id="429344"/>
    <lineage>
        <taxon>Bacteria</taxon>
        <taxon>Pseudomonadati</taxon>
        <taxon>Bacteroidota</taxon>
        <taxon>Flavobacteriia</taxon>
        <taxon>Flavobacteriales</taxon>
        <taxon>Flavobacteriaceae</taxon>
        <taxon>Maribacter</taxon>
    </lineage>
</organism>
<name>A0ABR7VUP2_9FLAO</name>
<protein>
    <submittedName>
        <fullName evidence="2">Hemerythrin domain-containing protein</fullName>
    </submittedName>
</protein>
<dbReference type="Pfam" id="PF01814">
    <property type="entry name" value="Hemerythrin"/>
    <property type="match status" value="1"/>
</dbReference>
<dbReference type="InterPro" id="IPR012312">
    <property type="entry name" value="Hemerythrin-like"/>
</dbReference>
<feature type="domain" description="Hemerythrin-like" evidence="1">
    <location>
        <begin position="18"/>
        <end position="121"/>
    </location>
</feature>
<accession>A0ABR7VUP2</accession>
<evidence type="ECO:0000313" key="3">
    <source>
        <dbReference type="Proteomes" id="UP000651837"/>
    </source>
</evidence>